<proteinExistence type="predicted"/>
<evidence type="ECO:0000313" key="4">
    <source>
        <dbReference type="Proteomes" id="UP001652642"/>
    </source>
</evidence>
<dbReference type="GO" id="GO:0003723">
    <property type="term" value="F:RNA binding"/>
    <property type="evidence" value="ECO:0007669"/>
    <property type="project" value="UniProtKB-UniRule"/>
</dbReference>
<dbReference type="Pfam" id="PF14709">
    <property type="entry name" value="DND1_DSRM"/>
    <property type="match status" value="1"/>
</dbReference>
<dbReference type="CTD" id="373863"/>
<evidence type="ECO:0000256" key="2">
    <source>
        <dbReference type="PROSITE-ProRule" id="PRU00176"/>
    </source>
</evidence>
<dbReference type="InterPro" id="IPR012677">
    <property type="entry name" value="Nucleotide-bd_a/b_plait_sf"/>
</dbReference>
<dbReference type="Proteomes" id="UP001652642">
    <property type="component" value="Chromosome 4"/>
</dbReference>
<dbReference type="AlphaFoldDB" id="A0A6J0U575"/>
<dbReference type="InterPro" id="IPR035979">
    <property type="entry name" value="RBD_domain_sf"/>
</dbReference>
<reference evidence="5" key="1">
    <citation type="submission" date="2025-08" db="UniProtKB">
        <authorList>
            <consortium name="RefSeq"/>
        </authorList>
    </citation>
    <scope>IDENTIFICATION</scope>
</reference>
<evidence type="ECO:0000256" key="1">
    <source>
        <dbReference type="ARBA" id="ARBA00022884"/>
    </source>
</evidence>
<dbReference type="KEGG" id="pvt:110082115"/>
<dbReference type="SUPFAM" id="SSF54928">
    <property type="entry name" value="RNA-binding domain, RBD"/>
    <property type="match status" value="1"/>
</dbReference>
<dbReference type="InterPro" id="IPR000504">
    <property type="entry name" value="RRM_dom"/>
</dbReference>
<feature type="domain" description="RRM" evidence="3">
    <location>
        <begin position="60"/>
        <end position="138"/>
    </location>
</feature>
<keyword evidence="4" id="KW-1185">Reference proteome</keyword>
<protein>
    <submittedName>
        <fullName evidence="5">Dead end protein homolog 1</fullName>
    </submittedName>
</protein>
<dbReference type="GeneID" id="110082115"/>
<dbReference type="Gene3D" id="3.30.70.330">
    <property type="match status" value="2"/>
</dbReference>
<evidence type="ECO:0000313" key="5">
    <source>
        <dbReference type="RefSeq" id="XP_020655063.2"/>
    </source>
</evidence>
<dbReference type="InParanoid" id="A0A6J0U575"/>
<dbReference type="Pfam" id="PF00076">
    <property type="entry name" value="RRM_1"/>
    <property type="match status" value="1"/>
</dbReference>
<dbReference type="OrthoDB" id="3800936at2759"/>
<keyword evidence="1 2" id="KW-0694">RNA-binding</keyword>
<organism evidence="4 5">
    <name type="scientific">Pogona vitticeps</name>
    <name type="common">central bearded dragon</name>
    <dbReference type="NCBI Taxonomy" id="103695"/>
    <lineage>
        <taxon>Eukaryota</taxon>
        <taxon>Metazoa</taxon>
        <taxon>Chordata</taxon>
        <taxon>Craniata</taxon>
        <taxon>Vertebrata</taxon>
        <taxon>Euteleostomi</taxon>
        <taxon>Lepidosauria</taxon>
        <taxon>Squamata</taxon>
        <taxon>Bifurcata</taxon>
        <taxon>Unidentata</taxon>
        <taxon>Episquamata</taxon>
        <taxon>Toxicofera</taxon>
        <taxon>Iguania</taxon>
        <taxon>Acrodonta</taxon>
        <taxon>Agamidae</taxon>
        <taxon>Amphibolurinae</taxon>
        <taxon>Pogona</taxon>
    </lineage>
</organism>
<name>A0A6J0U575_9SAUR</name>
<sequence length="350" mass="39048">MATMLQVSAQKWSEEVNQTNKAALLAWVKETGIQLVQINGQRKYGGPPPGWAGSVPPSGTEVFIGKIPQDIYEDKLIPLFQSVGKLYEFRLMMTFSGLNRGFAYAKYMNRHSAQEAIVVLNNFEIQPGHPILVCRSTDKCELCIDGLASSVKEHQLLPLLQELTTGVLSLSLHPSPYKKQRQLAEVKYTTHQAAAIAKKSLVEGTLCLFGDQIEVDWLKPSIKQEVHKGAPVQDVPEILPFSHTRRDAPSQGPSEPADCHMLSAVGSVVDYLKLECEKRQLGPPQFYTKCVQRNPEGWLQFWYQVTIPSCPSPFSGLIWIKPDHSQLEDHEKVKNTVALQLLKVLGLPVV</sequence>
<dbReference type="PANTHER" id="PTHR21245">
    <property type="entry name" value="HETEROGENEOUS NUCLEAR RIBONUCLEOPROTEIN"/>
    <property type="match status" value="1"/>
</dbReference>
<gene>
    <name evidence="5" type="primary">DND1</name>
</gene>
<dbReference type="InterPro" id="IPR034414">
    <property type="entry name" value="DND1_RRM1"/>
</dbReference>
<dbReference type="SMART" id="SM00360">
    <property type="entry name" value="RRM"/>
    <property type="match status" value="2"/>
</dbReference>
<dbReference type="CDD" id="cd12487">
    <property type="entry name" value="RRM1_DND1"/>
    <property type="match status" value="1"/>
</dbReference>
<evidence type="ECO:0000259" key="3">
    <source>
        <dbReference type="PROSITE" id="PS50102"/>
    </source>
</evidence>
<dbReference type="RefSeq" id="XP_020655063.2">
    <property type="nucleotide sequence ID" value="XM_020799404.2"/>
</dbReference>
<accession>A0A6J0U575</accession>
<dbReference type="PROSITE" id="PS50102">
    <property type="entry name" value="RRM"/>
    <property type="match status" value="1"/>
</dbReference>